<comment type="caution">
    <text evidence="2">The sequence shown here is derived from an EMBL/GenBank/DDBJ whole genome shotgun (WGS) entry which is preliminary data.</text>
</comment>
<dbReference type="SUPFAM" id="SSF51338">
    <property type="entry name" value="Composite domain of metallo-dependent hydrolases"/>
    <property type="match status" value="1"/>
</dbReference>
<dbReference type="Gene3D" id="2.30.40.10">
    <property type="entry name" value="Urease, subunit C, domain 1"/>
    <property type="match status" value="1"/>
</dbReference>
<reference evidence="3" key="1">
    <citation type="journal article" date="2019" name="Int. J. Syst. Evol. Microbiol.">
        <title>The Global Catalogue of Microorganisms (GCM) 10K type strain sequencing project: providing services to taxonomists for standard genome sequencing and annotation.</title>
        <authorList>
            <consortium name="The Broad Institute Genomics Platform"/>
            <consortium name="The Broad Institute Genome Sequencing Center for Infectious Disease"/>
            <person name="Wu L."/>
            <person name="Ma J."/>
        </authorList>
    </citation>
    <scope>NUCLEOTIDE SEQUENCE [LARGE SCALE GENOMIC DNA]</scope>
    <source>
        <strain evidence="3">JCM 13250</strain>
    </source>
</reference>
<protein>
    <submittedName>
        <fullName evidence="2">Amidohydrolase family protein</fullName>
    </submittedName>
</protein>
<proteinExistence type="predicted"/>
<dbReference type="SUPFAM" id="SSF51556">
    <property type="entry name" value="Metallo-dependent hydrolases"/>
    <property type="match status" value="1"/>
</dbReference>
<dbReference type="InterPro" id="IPR011059">
    <property type="entry name" value="Metal-dep_hydrolase_composite"/>
</dbReference>
<dbReference type="InterPro" id="IPR052349">
    <property type="entry name" value="Metallo-hydrolase_Enzymes"/>
</dbReference>
<feature type="domain" description="Amidohydrolase 3" evidence="1">
    <location>
        <begin position="151"/>
        <end position="389"/>
    </location>
</feature>
<evidence type="ECO:0000259" key="1">
    <source>
        <dbReference type="Pfam" id="PF07969"/>
    </source>
</evidence>
<dbReference type="PANTHER" id="PTHR32027">
    <property type="entry name" value="CYTOSINE DEAMINASE"/>
    <property type="match status" value="1"/>
</dbReference>
<dbReference type="Proteomes" id="UP001500218">
    <property type="component" value="Unassembled WGS sequence"/>
</dbReference>
<evidence type="ECO:0000313" key="3">
    <source>
        <dbReference type="Proteomes" id="UP001500218"/>
    </source>
</evidence>
<evidence type="ECO:0000313" key="2">
    <source>
        <dbReference type="EMBL" id="GAA1804557.1"/>
    </source>
</evidence>
<dbReference type="InterPro" id="IPR032466">
    <property type="entry name" value="Metal_Hydrolase"/>
</dbReference>
<accession>A0ABP4Y7L8</accession>
<dbReference type="InterPro" id="IPR013108">
    <property type="entry name" value="Amidohydro_3"/>
</dbReference>
<dbReference type="PANTHER" id="PTHR32027:SF9">
    <property type="entry name" value="BLL3847 PROTEIN"/>
    <property type="match status" value="1"/>
</dbReference>
<dbReference type="Pfam" id="PF07969">
    <property type="entry name" value="Amidohydro_3"/>
    <property type="match status" value="1"/>
</dbReference>
<dbReference type="EMBL" id="BAAALT010000076">
    <property type="protein sequence ID" value="GAA1804557.1"/>
    <property type="molecule type" value="Genomic_DNA"/>
</dbReference>
<gene>
    <name evidence="2" type="ORF">GCM10009682_27760</name>
</gene>
<name>A0ABP4Y7L8_9ACTN</name>
<keyword evidence="3" id="KW-1185">Reference proteome</keyword>
<organism evidence="2 3">
    <name type="scientific">Luedemannella flava</name>
    <dbReference type="NCBI Taxonomy" id="349316"/>
    <lineage>
        <taxon>Bacteria</taxon>
        <taxon>Bacillati</taxon>
        <taxon>Actinomycetota</taxon>
        <taxon>Actinomycetes</taxon>
        <taxon>Micromonosporales</taxon>
        <taxon>Micromonosporaceae</taxon>
        <taxon>Luedemannella</taxon>
    </lineage>
</organism>
<sequence length="397" mass="40756">MTEKLRRALVPGKGLVDLDFVDGRVAGVAPADRQGAGGFDAGGRVVLPAFVDAHVHLDKAFLLGEAGAVTADLADAIATVARMRGTVPAATVAAGARRAVDALIAAGTTAARAHVEIDPAIGLRMVELHRDLAEHAGERLRLQLSAFPQRGLELPGMPQLLDAALAEGLDVVGGCPYVDRDPAAHLDLVFSLAERYGRPVDLHLDFTDDPAASLLGLVVERTLAHGMAGRVTIGHVTTLAAMAPDAQARAFDQLAGAGIALVVLPATDLYLTGHGEPGTRSLAPIDRAALAGVTVAIANNNLHNPFSPYGNGSLLQAAWLAGITRRLVTAADRAALLASITSGPAEILGLAPHGPDLGADAHLAIVDSTDPDGAILQAPTVLASLRAGRLTHRLTGL</sequence>
<dbReference type="Gene3D" id="3.20.20.140">
    <property type="entry name" value="Metal-dependent hydrolases"/>
    <property type="match status" value="1"/>
</dbReference>